<evidence type="ECO:0000256" key="1">
    <source>
        <dbReference type="SAM" id="SignalP"/>
    </source>
</evidence>
<dbReference type="SMART" id="SM00034">
    <property type="entry name" value="CLECT"/>
    <property type="match status" value="1"/>
</dbReference>
<dbReference type="AlphaFoldDB" id="A0A3B4WXR2"/>
<evidence type="ECO:0000313" key="3">
    <source>
        <dbReference type="Ensembl" id="ENSSLDP00000007852.1"/>
    </source>
</evidence>
<reference evidence="3" key="1">
    <citation type="submission" date="2025-08" db="UniProtKB">
        <authorList>
            <consortium name="Ensembl"/>
        </authorList>
    </citation>
    <scope>IDENTIFICATION</scope>
</reference>
<feature type="chain" id="PRO_5017334596" description="C-type lectin domain-containing protein" evidence="1">
    <location>
        <begin position="18"/>
        <end position="145"/>
    </location>
</feature>
<feature type="signal peptide" evidence="1">
    <location>
        <begin position="1"/>
        <end position="17"/>
    </location>
</feature>
<feature type="domain" description="C-type lectin" evidence="2">
    <location>
        <begin position="19"/>
        <end position="127"/>
    </location>
</feature>
<dbReference type="InterPro" id="IPR016187">
    <property type="entry name" value="CTDL_fold"/>
</dbReference>
<dbReference type="Pfam" id="PF00059">
    <property type="entry name" value="Lectin_C"/>
    <property type="match status" value="1"/>
</dbReference>
<reference evidence="3" key="2">
    <citation type="submission" date="2025-09" db="UniProtKB">
        <authorList>
            <consortium name="Ensembl"/>
        </authorList>
    </citation>
    <scope>IDENTIFICATION</scope>
</reference>
<keyword evidence="1" id="KW-0732">Signal</keyword>
<dbReference type="PROSITE" id="PS50041">
    <property type="entry name" value="C_TYPE_LECTIN_2"/>
    <property type="match status" value="1"/>
</dbReference>
<dbReference type="Gene3D" id="3.10.100.10">
    <property type="entry name" value="Mannose-Binding Protein A, subunit A"/>
    <property type="match status" value="1"/>
</dbReference>
<evidence type="ECO:0000259" key="2">
    <source>
        <dbReference type="PROSITE" id="PS50041"/>
    </source>
</evidence>
<accession>A0A3B4WXR2</accession>
<organism evidence="3 4">
    <name type="scientific">Seriola lalandi dorsalis</name>
    <dbReference type="NCBI Taxonomy" id="1841481"/>
    <lineage>
        <taxon>Eukaryota</taxon>
        <taxon>Metazoa</taxon>
        <taxon>Chordata</taxon>
        <taxon>Craniata</taxon>
        <taxon>Vertebrata</taxon>
        <taxon>Euteleostomi</taxon>
        <taxon>Actinopterygii</taxon>
        <taxon>Neopterygii</taxon>
        <taxon>Teleostei</taxon>
        <taxon>Neoteleostei</taxon>
        <taxon>Acanthomorphata</taxon>
        <taxon>Carangaria</taxon>
        <taxon>Carangiformes</taxon>
        <taxon>Carangidae</taxon>
        <taxon>Seriola</taxon>
    </lineage>
</organism>
<evidence type="ECO:0000313" key="4">
    <source>
        <dbReference type="Proteomes" id="UP000261360"/>
    </source>
</evidence>
<name>A0A3B4WXR2_SERLL</name>
<dbReference type="GeneTree" id="ENSGT00940000177880"/>
<dbReference type="InterPro" id="IPR016186">
    <property type="entry name" value="C-type_lectin-like/link_sf"/>
</dbReference>
<sequence>MDQSFACVLLLLSLAFGKYVYIEQKKTWHEAQKYCQMFYTDLAPVSNKHDIYQLERLVGESEDYFWIGMERDSTDTLKWMWSGGGEVSTFFWALGEPDNRQHEDYVMIHYNRMYDAEADFEDHFFCYRQKQEPMKKIIIKDLKKF</sequence>
<dbReference type="PANTHER" id="PTHR45784:SF3">
    <property type="entry name" value="C-TYPE LECTIN DOMAIN FAMILY 4 MEMBER K-LIKE-RELATED"/>
    <property type="match status" value="1"/>
</dbReference>
<dbReference type="InterPro" id="IPR001304">
    <property type="entry name" value="C-type_lectin-like"/>
</dbReference>
<dbReference type="Ensembl" id="ENSSLDT00000008105.1">
    <property type="protein sequence ID" value="ENSSLDP00000007852.1"/>
    <property type="gene ID" value="ENSSLDG00000006240.1"/>
</dbReference>
<protein>
    <recommendedName>
        <fullName evidence="2">C-type lectin domain-containing protein</fullName>
    </recommendedName>
</protein>
<proteinExistence type="predicted"/>
<dbReference type="SUPFAM" id="SSF56436">
    <property type="entry name" value="C-type lectin-like"/>
    <property type="match status" value="1"/>
</dbReference>
<dbReference type="PANTHER" id="PTHR45784">
    <property type="entry name" value="C-TYPE LECTIN DOMAIN FAMILY 20 MEMBER A-RELATED"/>
    <property type="match status" value="1"/>
</dbReference>
<dbReference type="Proteomes" id="UP000261360">
    <property type="component" value="Unplaced"/>
</dbReference>
<keyword evidence="4" id="KW-1185">Reference proteome</keyword>